<dbReference type="KEGG" id="pcol:F1325_07800"/>
<evidence type="ECO:0000313" key="2">
    <source>
        <dbReference type="Proteomes" id="UP000464700"/>
    </source>
</evidence>
<organism evidence="1 2">
    <name type="scientific">Proteus columbae</name>
    <dbReference type="NCBI Taxonomy" id="1987580"/>
    <lineage>
        <taxon>Bacteria</taxon>
        <taxon>Pseudomonadati</taxon>
        <taxon>Pseudomonadota</taxon>
        <taxon>Gammaproteobacteria</taxon>
        <taxon>Enterobacterales</taxon>
        <taxon>Morganellaceae</taxon>
        <taxon>Proteus</taxon>
    </lineage>
</organism>
<dbReference type="AlphaFoldDB" id="A0A6I7D0D4"/>
<gene>
    <name evidence="1" type="ORF">F1325_07800</name>
</gene>
<sequence>MTQQDTSVVINVKLTLNHIENKPHRVEVNTQINASDEIPELAILLSDFSDNLIGENAIKTALKKAVLNTLVNKVKH</sequence>
<protein>
    <submittedName>
        <fullName evidence="1">Uncharacterized protein</fullName>
    </submittedName>
</protein>
<dbReference type="RefSeq" id="WP_004244711.1">
    <property type="nucleotide sequence ID" value="NZ_CAXOLP010000011.1"/>
</dbReference>
<accession>A0A6I7D0D4</accession>
<keyword evidence="2" id="KW-1185">Reference proteome</keyword>
<dbReference type="EMBL" id="CP043925">
    <property type="protein sequence ID" value="QHN10371.1"/>
    <property type="molecule type" value="Genomic_DNA"/>
</dbReference>
<reference evidence="1 2" key="1">
    <citation type="submission" date="2019-09" db="EMBL/GenBank/DDBJ databases">
        <title>Emergence of a chromosome-mediated tetracycline resistance gene in Proteus strain.</title>
        <authorList>
            <person name="He D."/>
            <person name="Wang L."/>
        </authorList>
    </citation>
    <scope>NUCLEOTIDE SEQUENCE [LARGE SCALE GENOMIC DNA]</scope>
    <source>
        <strain evidence="1 2">T60</strain>
    </source>
</reference>
<dbReference type="Proteomes" id="UP000464700">
    <property type="component" value="Chromosome"/>
</dbReference>
<proteinExistence type="predicted"/>
<evidence type="ECO:0000313" key="1">
    <source>
        <dbReference type="EMBL" id="QHN10371.1"/>
    </source>
</evidence>
<name>A0A6I7D0D4_9GAMM</name>